<reference evidence="1" key="1">
    <citation type="journal article" date="2013" name="J. Plant Res.">
        <title>Effect of fungi and light on seed germination of three Opuntia species from semiarid lands of central Mexico.</title>
        <authorList>
            <person name="Delgado-Sanchez P."/>
            <person name="Jimenez-Bremont J.F."/>
            <person name="Guerrero-Gonzalez Mde L."/>
            <person name="Flores J."/>
        </authorList>
    </citation>
    <scope>NUCLEOTIDE SEQUENCE</scope>
    <source>
        <tissue evidence="1">Cladode</tissue>
    </source>
</reference>
<protein>
    <submittedName>
        <fullName evidence="1">Uncharacterized protein</fullName>
    </submittedName>
</protein>
<accession>A0A7C9A225</accession>
<dbReference type="EMBL" id="GISG01193321">
    <property type="protein sequence ID" value="MBA4656736.1"/>
    <property type="molecule type" value="Transcribed_RNA"/>
</dbReference>
<organism evidence="1">
    <name type="scientific">Opuntia streptacantha</name>
    <name type="common">Prickly pear cactus</name>
    <name type="synonym">Opuntia cardona</name>
    <dbReference type="NCBI Taxonomy" id="393608"/>
    <lineage>
        <taxon>Eukaryota</taxon>
        <taxon>Viridiplantae</taxon>
        <taxon>Streptophyta</taxon>
        <taxon>Embryophyta</taxon>
        <taxon>Tracheophyta</taxon>
        <taxon>Spermatophyta</taxon>
        <taxon>Magnoliopsida</taxon>
        <taxon>eudicotyledons</taxon>
        <taxon>Gunneridae</taxon>
        <taxon>Pentapetalae</taxon>
        <taxon>Caryophyllales</taxon>
        <taxon>Cactineae</taxon>
        <taxon>Cactaceae</taxon>
        <taxon>Opuntioideae</taxon>
        <taxon>Opuntia</taxon>
    </lineage>
</organism>
<evidence type="ECO:0000313" key="1">
    <source>
        <dbReference type="EMBL" id="MBA4656736.1"/>
    </source>
</evidence>
<dbReference type="AlphaFoldDB" id="A0A7C9A225"/>
<name>A0A7C9A225_OPUST</name>
<proteinExistence type="predicted"/>
<sequence length="108" mass="12845">MQMILKPFAWLLERLQTFVAMINYRQSSEVKVVLRHCWEWSDVATLMSLHKLLVVLQILRNVNQERHLKDPKLGNLCCWRMVLFHGLCRILTMRSHRLGDILSWLCAT</sequence>
<reference evidence="1" key="2">
    <citation type="submission" date="2020-07" db="EMBL/GenBank/DDBJ databases">
        <authorList>
            <person name="Vera ALvarez R."/>
            <person name="Arias-Moreno D.M."/>
            <person name="Jimenez-Jacinto V."/>
            <person name="Jimenez-Bremont J.F."/>
            <person name="Swaminathan K."/>
            <person name="Moose S.P."/>
            <person name="Guerrero-Gonzalez M.L."/>
            <person name="Marino-Ramirez L."/>
            <person name="Landsman D."/>
            <person name="Rodriguez-Kessler M."/>
            <person name="Delgado-Sanchez P."/>
        </authorList>
    </citation>
    <scope>NUCLEOTIDE SEQUENCE</scope>
    <source>
        <tissue evidence="1">Cladode</tissue>
    </source>
</reference>